<dbReference type="RefSeq" id="WP_167126768.1">
    <property type="nucleotide sequence ID" value="NZ_JAAQQR010000005.1"/>
</dbReference>
<keyword evidence="2" id="KW-1185">Reference proteome</keyword>
<accession>A0ABX0Q579</accession>
<sequence>MASQEEDWTSSLADLSPSGSNYAVSHQAIELFTALRSGNRRNAVVGASQLAEMTVERGLRTTYEAAKALEVALLCSDRCDASTVRSTCAELVAEMLRLRLVNNIAMRRQESN</sequence>
<dbReference type="EMBL" id="JAAQQR010000005">
    <property type="protein sequence ID" value="NID05680.1"/>
    <property type="molecule type" value="Genomic_DNA"/>
</dbReference>
<proteinExistence type="predicted"/>
<name>A0ABX0Q579_9GAMM</name>
<dbReference type="Proteomes" id="UP001429601">
    <property type="component" value="Unassembled WGS sequence"/>
</dbReference>
<evidence type="ECO:0000313" key="1">
    <source>
        <dbReference type="EMBL" id="NID05680.1"/>
    </source>
</evidence>
<protein>
    <submittedName>
        <fullName evidence="1">Uncharacterized protein</fullName>
    </submittedName>
</protein>
<gene>
    <name evidence="1" type="ORF">HBF26_12340</name>
</gene>
<comment type="caution">
    <text evidence="1">The sequence shown here is derived from an EMBL/GenBank/DDBJ whole genome shotgun (WGS) entry which is preliminary data.</text>
</comment>
<reference evidence="1 2" key="1">
    <citation type="journal article" date="2011" name="Curr. Microbiol.">
        <title>Luteibacter jiangsuensis sp. nov.: a methamidophos-degrading bacterium isolated from a methamidophos-manufacturing factory.</title>
        <authorList>
            <person name="Wang L."/>
            <person name="Wang G.L."/>
            <person name="Li S.P."/>
            <person name="Jiang J.D."/>
        </authorList>
    </citation>
    <scope>NUCLEOTIDE SEQUENCE [LARGE SCALE GENOMIC DNA]</scope>
    <source>
        <strain evidence="1 2">CGMCC 1.10133</strain>
    </source>
</reference>
<organism evidence="1 2">
    <name type="scientific">Luteibacter jiangsuensis</name>
    <dbReference type="NCBI Taxonomy" id="637577"/>
    <lineage>
        <taxon>Bacteria</taxon>
        <taxon>Pseudomonadati</taxon>
        <taxon>Pseudomonadota</taxon>
        <taxon>Gammaproteobacteria</taxon>
        <taxon>Lysobacterales</taxon>
        <taxon>Rhodanobacteraceae</taxon>
        <taxon>Luteibacter</taxon>
    </lineage>
</organism>
<evidence type="ECO:0000313" key="2">
    <source>
        <dbReference type="Proteomes" id="UP001429601"/>
    </source>
</evidence>